<dbReference type="EMBL" id="CM037616">
    <property type="protein sequence ID" value="KAH7991272.1"/>
    <property type="molecule type" value="Genomic_DNA"/>
</dbReference>
<organism evidence="1 2">
    <name type="scientific">Sphaerodactylus townsendi</name>
    <dbReference type="NCBI Taxonomy" id="933632"/>
    <lineage>
        <taxon>Eukaryota</taxon>
        <taxon>Metazoa</taxon>
        <taxon>Chordata</taxon>
        <taxon>Craniata</taxon>
        <taxon>Vertebrata</taxon>
        <taxon>Euteleostomi</taxon>
        <taxon>Lepidosauria</taxon>
        <taxon>Squamata</taxon>
        <taxon>Bifurcata</taxon>
        <taxon>Gekkota</taxon>
        <taxon>Sphaerodactylidae</taxon>
        <taxon>Sphaerodactylus</taxon>
    </lineage>
</organism>
<evidence type="ECO:0000313" key="2">
    <source>
        <dbReference type="Proteomes" id="UP000827872"/>
    </source>
</evidence>
<accession>A0ACB8EF90</accession>
<dbReference type="Proteomes" id="UP000827872">
    <property type="component" value="Linkage Group LG03"/>
</dbReference>
<proteinExistence type="predicted"/>
<sequence>MASKEEEVIIPPSLQECFPTEPVVEKMVAQPPWVPADVLEGTKKNNDVAQIKMEVSPACGNAQWKDATEVEEISHSELKNPQLQDPYCWDDIFPASVEKATNPKPEKWMAQFMPGLKEDAQLEDRDVGDYGKAAELFEVASVASPKADGLPLDPDQKQLCLEIKEENLLDDGNSLDDSHTSESNVGINHPNKNETEEPHKASVVSVETFPLLCKEGVASNGQMLQKTRGKPPQKRMRKSIPLAEGYKDLHEASTEEEAQEGIIRR</sequence>
<keyword evidence="2" id="KW-1185">Reference proteome</keyword>
<comment type="caution">
    <text evidence="1">The sequence shown here is derived from an EMBL/GenBank/DDBJ whole genome shotgun (WGS) entry which is preliminary data.</text>
</comment>
<name>A0ACB8EF90_9SAUR</name>
<reference evidence="1" key="1">
    <citation type="submission" date="2021-08" db="EMBL/GenBank/DDBJ databases">
        <title>The first chromosome-level gecko genome reveals the dynamic sex chromosomes of Neotropical dwarf geckos (Sphaerodactylidae: Sphaerodactylus).</title>
        <authorList>
            <person name="Pinto B.J."/>
            <person name="Keating S.E."/>
            <person name="Gamble T."/>
        </authorList>
    </citation>
    <scope>NUCLEOTIDE SEQUENCE</scope>
    <source>
        <strain evidence="1">TG3544</strain>
    </source>
</reference>
<evidence type="ECO:0000313" key="1">
    <source>
        <dbReference type="EMBL" id="KAH7991272.1"/>
    </source>
</evidence>
<gene>
    <name evidence="1" type="ORF">K3G42_003919</name>
</gene>
<protein>
    <submittedName>
        <fullName evidence="1">Uncharacterized protein</fullName>
    </submittedName>
</protein>